<evidence type="ECO:0000259" key="3">
    <source>
        <dbReference type="PROSITE" id="PS50977"/>
    </source>
</evidence>
<dbReference type="Proteomes" id="UP000514509">
    <property type="component" value="Chromosome"/>
</dbReference>
<protein>
    <submittedName>
        <fullName evidence="4">TetR/AcrR family transcriptional regulator</fullName>
    </submittedName>
</protein>
<dbReference type="KEGG" id="add:HUW48_09095"/>
<sequence length="228" mass="26218">MNAVLKINLNHKSYLRNPEVTILGQKIVAESIRLIDYLGFEEFTFKKLAQEINSTEASVYRYFENKHKLLIYLVSYYWVWLDYQISFQTNNISDPAQRLGIIIRILTEASLDNLQTTYIDEAALHRIVIADAAKAYLTKGVDEDNNAQYFREYKTLCRKIAAVLLEIAPNYPYPHTLISTVMEATHQQTYFVQHLPSLTDIKSGENTTGKVADFLKHLVFAAIAAYKI</sequence>
<dbReference type="InterPro" id="IPR009057">
    <property type="entry name" value="Homeodomain-like_sf"/>
</dbReference>
<dbReference type="AlphaFoldDB" id="A0A7L7L5U0"/>
<dbReference type="Gene3D" id="1.10.357.10">
    <property type="entry name" value="Tetracycline Repressor, domain 2"/>
    <property type="match status" value="1"/>
</dbReference>
<feature type="domain" description="HTH tetR-type" evidence="3">
    <location>
        <begin position="21"/>
        <end position="81"/>
    </location>
</feature>
<evidence type="ECO:0000256" key="1">
    <source>
        <dbReference type="ARBA" id="ARBA00023125"/>
    </source>
</evidence>
<dbReference type="PROSITE" id="PS50977">
    <property type="entry name" value="HTH_TETR_2"/>
    <property type="match status" value="1"/>
</dbReference>
<name>A0A7L7L5U0_9BACT</name>
<evidence type="ECO:0000313" key="5">
    <source>
        <dbReference type="Proteomes" id="UP000514509"/>
    </source>
</evidence>
<gene>
    <name evidence="4" type="ORF">HUW48_09095</name>
</gene>
<dbReference type="Pfam" id="PF00440">
    <property type="entry name" value="TetR_N"/>
    <property type="match status" value="1"/>
</dbReference>
<evidence type="ECO:0000256" key="2">
    <source>
        <dbReference type="PROSITE-ProRule" id="PRU00335"/>
    </source>
</evidence>
<organism evidence="4 5">
    <name type="scientific">Adhaeribacter radiodurans</name>
    <dbReference type="NCBI Taxonomy" id="2745197"/>
    <lineage>
        <taxon>Bacteria</taxon>
        <taxon>Pseudomonadati</taxon>
        <taxon>Bacteroidota</taxon>
        <taxon>Cytophagia</taxon>
        <taxon>Cytophagales</taxon>
        <taxon>Hymenobacteraceae</taxon>
        <taxon>Adhaeribacter</taxon>
    </lineage>
</organism>
<dbReference type="SUPFAM" id="SSF46689">
    <property type="entry name" value="Homeodomain-like"/>
    <property type="match status" value="1"/>
</dbReference>
<evidence type="ECO:0000313" key="4">
    <source>
        <dbReference type="EMBL" id="QMU28186.1"/>
    </source>
</evidence>
<reference evidence="4 5" key="1">
    <citation type="submission" date="2020-08" db="EMBL/GenBank/DDBJ databases">
        <title>Adhaeribacter dokdonensis sp. nov., isolated from the rhizosphere of Elymus tsukushiensis, a plant native to the Dokdo Islands, Republic of Korea.</title>
        <authorList>
            <person name="Ghim S.Y."/>
        </authorList>
    </citation>
    <scope>NUCLEOTIDE SEQUENCE [LARGE SCALE GENOMIC DNA]</scope>
    <source>
        <strain evidence="4 5">KUDC8001</strain>
    </source>
</reference>
<dbReference type="GO" id="GO:0003677">
    <property type="term" value="F:DNA binding"/>
    <property type="evidence" value="ECO:0007669"/>
    <property type="project" value="UniProtKB-UniRule"/>
</dbReference>
<dbReference type="InterPro" id="IPR001647">
    <property type="entry name" value="HTH_TetR"/>
</dbReference>
<proteinExistence type="predicted"/>
<dbReference type="EMBL" id="CP055153">
    <property type="protein sequence ID" value="QMU28186.1"/>
    <property type="molecule type" value="Genomic_DNA"/>
</dbReference>
<keyword evidence="1 2" id="KW-0238">DNA-binding</keyword>
<feature type="DNA-binding region" description="H-T-H motif" evidence="2">
    <location>
        <begin position="44"/>
        <end position="63"/>
    </location>
</feature>
<accession>A0A7L7L5U0</accession>
<keyword evidence="5" id="KW-1185">Reference proteome</keyword>